<dbReference type="Pfam" id="PF00704">
    <property type="entry name" value="Glyco_hydro_18"/>
    <property type="match status" value="1"/>
</dbReference>
<dbReference type="Proteomes" id="UP001596250">
    <property type="component" value="Unassembled WGS sequence"/>
</dbReference>
<name>A0ABW1ISR5_9BACL</name>
<protein>
    <submittedName>
        <fullName evidence="2">Glycosyl hydrolase family 18 protein</fullName>
    </submittedName>
</protein>
<dbReference type="PROSITE" id="PS51257">
    <property type="entry name" value="PROKAR_LIPOPROTEIN"/>
    <property type="match status" value="1"/>
</dbReference>
<dbReference type="SUPFAM" id="SSF51445">
    <property type="entry name" value="(Trans)glycosidases"/>
    <property type="match status" value="1"/>
</dbReference>
<evidence type="ECO:0000259" key="1">
    <source>
        <dbReference type="PROSITE" id="PS51910"/>
    </source>
</evidence>
<dbReference type="Gene3D" id="3.20.20.80">
    <property type="entry name" value="Glycosidases"/>
    <property type="match status" value="1"/>
</dbReference>
<dbReference type="InterPro" id="IPR001223">
    <property type="entry name" value="Glyco_hydro18_cat"/>
</dbReference>
<feature type="domain" description="GH18" evidence="1">
    <location>
        <begin position="44"/>
        <end position="357"/>
    </location>
</feature>
<reference evidence="3" key="1">
    <citation type="journal article" date="2019" name="Int. J. Syst. Evol. Microbiol.">
        <title>The Global Catalogue of Microorganisms (GCM) 10K type strain sequencing project: providing services to taxonomists for standard genome sequencing and annotation.</title>
        <authorList>
            <consortium name="The Broad Institute Genomics Platform"/>
            <consortium name="The Broad Institute Genome Sequencing Center for Infectious Disease"/>
            <person name="Wu L."/>
            <person name="Ma J."/>
        </authorList>
    </citation>
    <scope>NUCLEOTIDE SEQUENCE [LARGE SCALE GENOMIC DNA]</scope>
    <source>
        <strain evidence="3">CCM 8749</strain>
    </source>
</reference>
<dbReference type="PANTHER" id="PTHR46066:SF2">
    <property type="entry name" value="CHITINASE DOMAIN-CONTAINING PROTEIN 1"/>
    <property type="match status" value="1"/>
</dbReference>
<evidence type="ECO:0000313" key="2">
    <source>
        <dbReference type="EMBL" id="MFC5987839.1"/>
    </source>
</evidence>
<organism evidence="2 3">
    <name type="scientific">Marinicrinis lubricantis</name>
    <dbReference type="NCBI Taxonomy" id="2086470"/>
    <lineage>
        <taxon>Bacteria</taxon>
        <taxon>Bacillati</taxon>
        <taxon>Bacillota</taxon>
        <taxon>Bacilli</taxon>
        <taxon>Bacillales</taxon>
        <taxon>Paenibacillaceae</taxon>
    </lineage>
</organism>
<dbReference type="InterPro" id="IPR029070">
    <property type="entry name" value="Chitinase_insertion_sf"/>
</dbReference>
<dbReference type="RefSeq" id="WP_379895258.1">
    <property type="nucleotide sequence ID" value="NZ_CBCSCT010000030.1"/>
</dbReference>
<dbReference type="PROSITE" id="PS51910">
    <property type="entry name" value="GH18_2"/>
    <property type="match status" value="1"/>
</dbReference>
<evidence type="ECO:0000313" key="3">
    <source>
        <dbReference type="Proteomes" id="UP001596250"/>
    </source>
</evidence>
<dbReference type="InterPro" id="IPR017853">
    <property type="entry name" value="GH"/>
</dbReference>
<keyword evidence="2" id="KW-0378">Hydrolase</keyword>
<dbReference type="GO" id="GO:0016787">
    <property type="term" value="F:hydrolase activity"/>
    <property type="evidence" value="ECO:0007669"/>
    <property type="project" value="UniProtKB-KW"/>
</dbReference>
<dbReference type="PANTHER" id="PTHR46066">
    <property type="entry name" value="CHITINASE DOMAIN-CONTAINING PROTEIN 1 FAMILY MEMBER"/>
    <property type="match status" value="1"/>
</dbReference>
<comment type="caution">
    <text evidence="2">The sequence shown here is derived from an EMBL/GenBank/DDBJ whole genome shotgun (WGS) entry which is preliminary data.</text>
</comment>
<accession>A0ABW1ISR5</accession>
<proteinExistence type="predicted"/>
<gene>
    <name evidence="2" type="ORF">ACFPXP_15645</name>
</gene>
<dbReference type="EMBL" id="JBHSQV010000171">
    <property type="protein sequence ID" value="MFC5987839.1"/>
    <property type="molecule type" value="Genomic_DNA"/>
</dbReference>
<dbReference type="Gene3D" id="3.10.50.10">
    <property type="match status" value="1"/>
</dbReference>
<keyword evidence="3" id="KW-1185">Reference proteome</keyword>
<sequence length="357" mass="40274">MRTRQRWLAGLLGAAALSFILACEMKQSSYTFESSDPSATEASVSLSAWVVDWQLDMGIHDFTALSDRLSGLHLFALYFNDRDALHFTPELKEELPELLERARKSPELDVYLTVVNDIWRADGTAVQKDTDLVTRLVATEQSRRQHVQDLVDAALTYGFDGIEIDYERVGDTDWENMTAFYTELYQALKADGKKLRILFEPSAPLEELSFTLPDGPAYVVMAYNLYGYHSGPGPKADREFLKKLAQRVKDIPGGIHVALSTGGFSWTEEGKVTAVTELEGEKLAKQYQANQQRDPASGAVYFDYTDDAGNRYTVWYADAETFEMWIETLKEEGIDKVALWRLGELGQGTLQYLNEVK</sequence>